<name>A0A3S3P0B3_9MAGN</name>
<protein>
    <submittedName>
        <fullName evidence="2">Uncharacterized protein</fullName>
    </submittedName>
</protein>
<comment type="caution">
    <text evidence="2">The sequence shown here is derived from an EMBL/GenBank/DDBJ whole genome shotgun (WGS) entry which is preliminary data.</text>
</comment>
<gene>
    <name evidence="2" type="ORF">CKAN_02745700</name>
</gene>
<feature type="region of interest" description="Disordered" evidence="1">
    <location>
        <begin position="168"/>
        <end position="193"/>
    </location>
</feature>
<dbReference type="EMBL" id="QPKB01000322">
    <property type="protein sequence ID" value="RWR97979.1"/>
    <property type="molecule type" value="Genomic_DNA"/>
</dbReference>
<evidence type="ECO:0000256" key="1">
    <source>
        <dbReference type="SAM" id="MobiDB-lite"/>
    </source>
</evidence>
<keyword evidence="3" id="KW-1185">Reference proteome</keyword>
<accession>A0A3S3P0B3</accession>
<evidence type="ECO:0000313" key="2">
    <source>
        <dbReference type="EMBL" id="RWR97979.1"/>
    </source>
</evidence>
<sequence length="257" mass="28729">MFKRFVINELGQGESGDHPIFWSDFNYYCGDLIRRKAISLLQRLFSPPPREISLLAPPPPPCGTHDFPLPPRKSLFSLSSLISCSPASKSDFHLSLQNPSPSPFLSLPHSPDLSQAHDDHSSPFFLSLQNPFPSPFLSLPHSPDLSQAHDDHNSPFYLSLQNPSPSPFLSLPPSPDLSEAPDDHSSTAKRAQQPPDARRAFIFLLAPPDASPAPDWFSLDYLEEGFKEISLLIRVVFDHLPATTEARMKEQIRFLEN</sequence>
<reference evidence="2 3" key="1">
    <citation type="journal article" date="2019" name="Nat. Plants">
        <title>Stout camphor tree genome fills gaps in understanding of flowering plant genome evolution.</title>
        <authorList>
            <person name="Chaw S.M."/>
            <person name="Liu Y.C."/>
            <person name="Wu Y.W."/>
            <person name="Wang H.Y."/>
            <person name="Lin C.I."/>
            <person name="Wu C.S."/>
            <person name="Ke H.M."/>
            <person name="Chang L.Y."/>
            <person name="Hsu C.Y."/>
            <person name="Yang H.T."/>
            <person name="Sudianto E."/>
            <person name="Hsu M.H."/>
            <person name="Wu K.P."/>
            <person name="Wang L.N."/>
            <person name="Leebens-Mack J.H."/>
            <person name="Tsai I.J."/>
        </authorList>
    </citation>
    <scope>NUCLEOTIDE SEQUENCE [LARGE SCALE GENOMIC DNA]</scope>
    <source>
        <strain evidence="3">cv. Chaw 1501</strain>
        <tissue evidence="2">Young leaves</tissue>
    </source>
</reference>
<dbReference type="AlphaFoldDB" id="A0A3S3P0B3"/>
<evidence type="ECO:0000313" key="3">
    <source>
        <dbReference type="Proteomes" id="UP000283530"/>
    </source>
</evidence>
<dbReference type="Proteomes" id="UP000283530">
    <property type="component" value="Unassembled WGS sequence"/>
</dbReference>
<organism evidence="2 3">
    <name type="scientific">Cinnamomum micranthum f. kanehirae</name>
    <dbReference type="NCBI Taxonomy" id="337451"/>
    <lineage>
        <taxon>Eukaryota</taxon>
        <taxon>Viridiplantae</taxon>
        <taxon>Streptophyta</taxon>
        <taxon>Embryophyta</taxon>
        <taxon>Tracheophyta</taxon>
        <taxon>Spermatophyta</taxon>
        <taxon>Magnoliopsida</taxon>
        <taxon>Magnoliidae</taxon>
        <taxon>Laurales</taxon>
        <taxon>Lauraceae</taxon>
        <taxon>Cinnamomum</taxon>
    </lineage>
</organism>
<proteinExistence type="predicted"/>